<comment type="function">
    <text evidence="3">Purine nucleoside enzyme that catalyzes the phosphorolysis of adenosine and inosine nucleosides, yielding D-ribose 1-phosphate and the respective free bases, adenine and hypoxanthine. Also catalyzes the phosphorolysis of S-methyl-5'-thioadenosine into adenine and S-methyl-5-thio-alpha-D-ribose 1-phosphate. Also has adenosine deaminase activity.</text>
</comment>
<protein>
    <recommendedName>
        <fullName evidence="12">Purine nucleoside phosphorylase</fullName>
    </recommendedName>
</protein>
<evidence type="ECO:0000256" key="12">
    <source>
        <dbReference type="RuleBase" id="RU361274"/>
    </source>
</evidence>
<dbReference type="Gene3D" id="3.60.140.10">
    <property type="entry name" value="CNF1/YfiH-like putative cysteine hydrolases"/>
    <property type="match status" value="1"/>
</dbReference>
<dbReference type="SUPFAM" id="SSF64438">
    <property type="entry name" value="CNF1/YfiH-like putative cysteine hydrolases"/>
    <property type="match status" value="1"/>
</dbReference>
<dbReference type="EMBL" id="JBHUFW010000008">
    <property type="protein sequence ID" value="MFD1863553.1"/>
    <property type="molecule type" value="Genomic_DNA"/>
</dbReference>
<name>A0ABW4QJP2_9BACL</name>
<comment type="catalytic activity">
    <reaction evidence="9">
        <text>adenosine + H2O + H(+) = inosine + NH4(+)</text>
        <dbReference type="Rhea" id="RHEA:24408"/>
        <dbReference type="ChEBI" id="CHEBI:15377"/>
        <dbReference type="ChEBI" id="CHEBI:15378"/>
        <dbReference type="ChEBI" id="CHEBI:16335"/>
        <dbReference type="ChEBI" id="CHEBI:17596"/>
        <dbReference type="ChEBI" id="CHEBI:28938"/>
        <dbReference type="EC" id="3.5.4.4"/>
    </reaction>
    <physiologicalReaction direction="left-to-right" evidence="9">
        <dbReference type="Rhea" id="RHEA:24409"/>
    </physiologicalReaction>
</comment>
<organism evidence="13 14">
    <name type="scientific">Planococcus chinensis</name>
    <dbReference type="NCBI Taxonomy" id="272917"/>
    <lineage>
        <taxon>Bacteria</taxon>
        <taxon>Bacillati</taxon>
        <taxon>Bacillota</taxon>
        <taxon>Bacilli</taxon>
        <taxon>Bacillales</taxon>
        <taxon>Caryophanaceae</taxon>
        <taxon>Planococcus</taxon>
    </lineage>
</organism>
<keyword evidence="7" id="KW-0378">Hydrolase</keyword>
<evidence type="ECO:0000256" key="5">
    <source>
        <dbReference type="ARBA" id="ARBA00022679"/>
    </source>
</evidence>
<evidence type="ECO:0000256" key="11">
    <source>
        <dbReference type="ARBA" id="ARBA00049893"/>
    </source>
</evidence>
<evidence type="ECO:0000256" key="9">
    <source>
        <dbReference type="ARBA" id="ARBA00047989"/>
    </source>
</evidence>
<dbReference type="InterPro" id="IPR011324">
    <property type="entry name" value="Cytotoxic_necrot_fac-like_cat"/>
</dbReference>
<evidence type="ECO:0000313" key="14">
    <source>
        <dbReference type="Proteomes" id="UP001597273"/>
    </source>
</evidence>
<comment type="catalytic activity">
    <reaction evidence="10">
        <text>adenosine + phosphate = alpha-D-ribose 1-phosphate + adenine</text>
        <dbReference type="Rhea" id="RHEA:27642"/>
        <dbReference type="ChEBI" id="CHEBI:16335"/>
        <dbReference type="ChEBI" id="CHEBI:16708"/>
        <dbReference type="ChEBI" id="CHEBI:43474"/>
        <dbReference type="ChEBI" id="CHEBI:57720"/>
        <dbReference type="EC" id="2.4.2.1"/>
    </reaction>
    <physiologicalReaction direction="left-to-right" evidence="10">
        <dbReference type="Rhea" id="RHEA:27643"/>
    </physiologicalReaction>
</comment>
<keyword evidence="6" id="KW-0479">Metal-binding</keyword>
<evidence type="ECO:0000256" key="1">
    <source>
        <dbReference type="ARBA" id="ARBA00000553"/>
    </source>
</evidence>
<dbReference type="PANTHER" id="PTHR30616">
    <property type="entry name" value="UNCHARACTERIZED PROTEIN YFIH"/>
    <property type="match status" value="1"/>
</dbReference>
<evidence type="ECO:0000256" key="8">
    <source>
        <dbReference type="ARBA" id="ARBA00022833"/>
    </source>
</evidence>
<dbReference type="InterPro" id="IPR003730">
    <property type="entry name" value="Cu_polyphenol_OxRdtase"/>
</dbReference>
<keyword evidence="8" id="KW-0862">Zinc</keyword>
<comment type="cofactor">
    <cofactor evidence="2">
        <name>Zn(2+)</name>
        <dbReference type="ChEBI" id="CHEBI:29105"/>
    </cofactor>
</comment>
<accession>A0ABW4QJP2</accession>
<evidence type="ECO:0000313" key="13">
    <source>
        <dbReference type="EMBL" id="MFD1863553.1"/>
    </source>
</evidence>
<evidence type="ECO:0000256" key="4">
    <source>
        <dbReference type="ARBA" id="ARBA00007353"/>
    </source>
</evidence>
<dbReference type="NCBIfam" id="TIGR00726">
    <property type="entry name" value="peptidoglycan editing factor PgeF"/>
    <property type="match status" value="1"/>
</dbReference>
<gene>
    <name evidence="13" type="primary">pgeF</name>
    <name evidence="13" type="ORF">ACFSDB_11550</name>
</gene>
<dbReference type="Pfam" id="PF02578">
    <property type="entry name" value="Cu-oxidase_4"/>
    <property type="match status" value="1"/>
</dbReference>
<comment type="catalytic activity">
    <reaction evidence="11">
        <text>S-methyl-5'-thioadenosine + phosphate = 5-(methylsulfanyl)-alpha-D-ribose 1-phosphate + adenine</text>
        <dbReference type="Rhea" id="RHEA:11852"/>
        <dbReference type="ChEBI" id="CHEBI:16708"/>
        <dbReference type="ChEBI" id="CHEBI:17509"/>
        <dbReference type="ChEBI" id="CHEBI:43474"/>
        <dbReference type="ChEBI" id="CHEBI:58533"/>
        <dbReference type="EC" id="2.4.2.28"/>
    </reaction>
    <physiologicalReaction direction="left-to-right" evidence="11">
        <dbReference type="Rhea" id="RHEA:11853"/>
    </physiologicalReaction>
</comment>
<comment type="similarity">
    <text evidence="4 12">Belongs to the purine nucleoside phosphorylase YfiH/LACC1 family.</text>
</comment>
<evidence type="ECO:0000256" key="10">
    <source>
        <dbReference type="ARBA" id="ARBA00048968"/>
    </source>
</evidence>
<reference evidence="14" key="1">
    <citation type="journal article" date="2019" name="Int. J. Syst. Evol. Microbiol.">
        <title>The Global Catalogue of Microorganisms (GCM) 10K type strain sequencing project: providing services to taxonomists for standard genome sequencing and annotation.</title>
        <authorList>
            <consortium name="The Broad Institute Genomics Platform"/>
            <consortium name="The Broad Institute Genome Sequencing Center for Infectious Disease"/>
            <person name="Wu L."/>
            <person name="Ma J."/>
        </authorList>
    </citation>
    <scope>NUCLEOTIDE SEQUENCE [LARGE SCALE GENOMIC DNA]</scope>
    <source>
        <strain evidence="14">CGMCC 1.15475</strain>
    </source>
</reference>
<dbReference type="InterPro" id="IPR038371">
    <property type="entry name" value="Cu_polyphenol_OxRdtase_sf"/>
</dbReference>
<proteinExistence type="inferred from homology"/>
<comment type="catalytic activity">
    <reaction evidence="1">
        <text>inosine + phosphate = alpha-D-ribose 1-phosphate + hypoxanthine</text>
        <dbReference type="Rhea" id="RHEA:27646"/>
        <dbReference type="ChEBI" id="CHEBI:17368"/>
        <dbReference type="ChEBI" id="CHEBI:17596"/>
        <dbReference type="ChEBI" id="CHEBI:43474"/>
        <dbReference type="ChEBI" id="CHEBI:57720"/>
        <dbReference type="EC" id="2.4.2.1"/>
    </reaction>
    <physiologicalReaction direction="left-to-right" evidence="1">
        <dbReference type="Rhea" id="RHEA:27647"/>
    </physiologicalReaction>
</comment>
<comment type="caution">
    <text evidence="13">The sequence shown here is derived from an EMBL/GenBank/DDBJ whole genome shotgun (WGS) entry which is preliminary data.</text>
</comment>
<dbReference type="PANTHER" id="PTHR30616:SF2">
    <property type="entry name" value="PURINE NUCLEOSIDE PHOSPHORYLASE LACC1"/>
    <property type="match status" value="1"/>
</dbReference>
<evidence type="ECO:0000256" key="3">
    <source>
        <dbReference type="ARBA" id="ARBA00003215"/>
    </source>
</evidence>
<dbReference type="RefSeq" id="WP_204893238.1">
    <property type="nucleotide sequence ID" value="NZ_JBHUFW010000008.1"/>
</dbReference>
<sequence>MDRKIYVDNERYIAGLTLKDEAALESNNMALHACSDPALVLRNRQHFAASLGTELENFVCANQTHSANFHRAEAVDKGRGAFSASTAIPETDALYTYEPGIVLTSFAADCVPIVFYHETSGLIGAVHSGWQGTVKEIALQLFRHLIHTENCPPDGFRVQIGAALSQNRFEVDEDVYSKFKALGYADAFMYFKEATGKYHIDNQAAVKKQIELAGVPEERISIDRTCTFDSSQGFSYRQDKKSGRHMAFIMKKQ</sequence>
<evidence type="ECO:0000256" key="2">
    <source>
        <dbReference type="ARBA" id="ARBA00001947"/>
    </source>
</evidence>
<evidence type="ECO:0000256" key="6">
    <source>
        <dbReference type="ARBA" id="ARBA00022723"/>
    </source>
</evidence>
<keyword evidence="14" id="KW-1185">Reference proteome</keyword>
<keyword evidence="5" id="KW-0808">Transferase</keyword>
<evidence type="ECO:0000256" key="7">
    <source>
        <dbReference type="ARBA" id="ARBA00022801"/>
    </source>
</evidence>
<dbReference type="Proteomes" id="UP001597273">
    <property type="component" value="Unassembled WGS sequence"/>
</dbReference>
<dbReference type="CDD" id="cd16833">
    <property type="entry name" value="YfiH"/>
    <property type="match status" value="1"/>
</dbReference>